<evidence type="ECO:0000313" key="2">
    <source>
        <dbReference type="EMBL" id="EDY22437.1"/>
    </source>
</evidence>
<sequence>MVAVPLDQAFRLAVAHHQAGRLAEAEGLYRQILGAQPNHAGALHLLGVIADQVGRHEVAVELIQKAIALAPNVADFHSNLGAAQRNLGRFDEAMAEFRRAIQLQPDHADAHNNLGSALIAQGVLGEAVTVLRRTIELRPTLAEAHNNLGIALGGEGRGEEAVAACRRAVELQPGYANGYNSLGVALVNQRELAEAIAAFRRAIAVYPDYVEAYCNLGNALVDEGSLDEAVATCRRAIEIRPNHAEAHNNLGVALIAQGALQEAGDAFRRALELQPNQAESHSNLSVTLMAEGRLDEAGAELCRAIELQPQAAQAKFNYSLQLLLQGDFEQGWPLYESRWGVGDLRFAKRDFPQPMWRGEPLHGQRVLIYAEQGLGDTLQFVRYAPLIAERGGHVILECQPELKSLFTSLEGVAEIIVIGDPLPDFELHCRMMSLPLAFGTRVETIPATIPYLRADPAGVRRWKERLEGNALKVGLVWAGGMRPRQLNADRIDRRRSVLLGQLAPFAEVPGVVFVSLQKGPPAEQAKTPPVGMTLLDWSEELRDFAETAALVECLDLVITVDTAVAHLAGALGKPVWLLNRFDTCWRWLLGREDSPWYPTMRIFRQPKFGDWSSAIDQASAALAKLVSDRG</sequence>
<reference evidence="2 3" key="1">
    <citation type="journal article" date="2011" name="J. Bacteriol.">
        <title>Genome sequence of Chthoniobacter flavus Ellin428, an aerobic heterotrophic soil bacterium.</title>
        <authorList>
            <person name="Kant R."/>
            <person name="van Passel M.W."/>
            <person name="Palva A."/>
            <person name="Lucas S."/>
            <person name="Lapidus A."/>
            <person name="Glavina Del Rio T."/>
            <person name="Dalin E."/>
            <person name="Tice H."/>
            <person name="Bruce D."/>
            <person name="Goodwin L."/>
            <person name="Pitluck S."/>
            <person name="Larimer F.W."/>
            <person name="Land M.L."/>
            <person name="Hauser L."/>
            <person name="Sangwan P."/>
            <person name="de Vos W.M."/>
            <person name="Janssen P.H."/>
            <person name="Smidt H."/>
        </authorList>
    </citation>
    <scope>NUCLEOTIDE SEQUENCE [LARGE SCALE GENOMIC DNA]</scope>
    <source>
        <strain evidence="2 3">Ellin428</strain>
    </source>
</reference>
<keyword evidence="1" id="KW-0802">TPR repeat</keyword>
<dbReference type="InterPro" id="IPR019734">
    <property type="entry name" value="TPR_rpt"/>
</dbReference>
<gene>
    <name evidence="2" type="ORF">CfE428DRAFT_0562</name>
</gene>
<dbReference type="Proteomes" id="UP000005824">
    <property type="component" value="Unassembled WGS sequence"/>
</dbReference>
<feature type="repeat" description="TPR" evidence="1">
    <location>
        <begin position="176"/>
        <end position="209"/>
    </location>
</feature>
<evidence type="ECO:0000256" key="1">
    <source>
        <dbReference type="PROSITE-ProRule" id="PRU00339"/>
    </source>
</evidence>
<name>B4CV49_9BACT</name>
<comment type="caution">
    <text evidence="2">The sequence shown here is derived from an EMBL/GenBank/DDBJ whole genome shotgun (WGS) entry which is preliminary data.</text>
</comment>
<dbReference type="InterPro" id="IPR002201">
    <property type="entry name" value="Glyco_trans_9"/>
</dbReference>
<accession>B4CV49</accession>
<dbReference type="Pfam" id="PF13432">
    <property type="entry name" value="TPR_16"/>
    <property type="match status" value="2"/>
</dbReference>
<protein>
    <submittedName>
        <fullName evidence="2">TPR repeat-containing protein</fullName>
    </submittedName>
</protein>
<feature type="repeat" description="TPR" evidence="1">
    <location>
        <begin position="210"/>
        <end position="243"/>
    </location>
</feature>
<dbReference type="STRING" id="497964.CfE428DRAFT_0562"/>
<feature type="repeat" description="TPR" evidence="1">
    <location>
        <begin position="40"/>
        <end position="73"/>
    </location>
</feature>
<dbReference type="SUPFAM" id="SSF48452">
    <property type="entry name" value="TPR-like"/>
    <property type="match status" value="2"/>
</dbReference>
<dbReference type="eggNOG" id="COG0457">
    <property type="taxonomic scope" value="Bacteria"/>
</dbReference>
<dbReference type="Gene3D" id="1.25.40.10">
    <property type="entry name" value="Tetratricopeptide repeat domain"/>
    <property type="match status" value="3"/>
</dbReference>
<dbReference type="Pfam" id="PF01075">
    <property type="entry name" value="Glyco_transf_9"/>
    <property type="match status" value="1"/>
</dbReference>
<dbReference type="InterPro" id="IPR011990">
    <property type="entry name" value="TPR-like_helical_dom_sf"/>
</dbReference>
<evidence type="ECO:0000313" key="3">
    <source>
        <dbReference type="Proteomes" id="UP000005824"/>
    </source>
</evidence>
<dbReference type="SUPFAM" id="SSF53756">
    <property type="entry name" value="UDP-Glycosyltransferase/glycogen phosphorylase"/>
    <property type="match status" value="1"/>
</dbReference>
<feature type="repeat" description="TPR" evidence="1">
    <location>
        <begin position="244"/>
        <end position="277"/>
    </location>
</feature>
<dbReference type="Pfam" id="PF13181">
    <property type="entry name" value="TPR_8"/>
    <property type="match status" value="3"/>
</dbReference>
<dbReference type="Pfam" id="PF13414">
    <property type="entry name" value="TPR_11"/>
    <property type="match status" value="1"/>
</dbReference>
<dbReference type="PROSITE" id="PS50293">
    <property type="entry name" value="TPR_REGION"/>
    <property type="match status" value="3"/>
</dbReference>
<organism evidence="2 3">
    <name type="scientific">Chthoniobacter flavus Ellin428</name>
    <dbReference type="NCBI Taxonomy" id="497964"/>
    <lineage>
        <taxon>Bacteria</taxon>
        <taxon>Pseudomonadati</taxon>
        <taxon>Verrucomicrobiota</taxon>
        <taxon>Spartobacteria</taxon>
        <taxon>Chthoniobacterales</taxon>
        <taxon>Chthoniobacteraceae</taxon>
        <taxon>Chthoniobacter</taxon>
    </lineage>
</organism>
<dbReference type="AlphaFoldDB" id="B4CV49"/>
<dbReference type="GO" id="GO:0097363">
    <property type="term" value="F:protein O-acetylglucosaminyltransferase activity"/>
    <property type="evidence" value="ECO:0007669"/>
    <property type="project" value="TreeGrafter"/>
</dbReference>
<dbReference type="SMART" id="SM00028">
    <property type="entry name" value="TPR"/>
    <property type="match status" value="9"/>
</dbReference>
<feature type="repeat" description="TPR" evidence="1">
    <location>
        <begin position="278"/>
        <end position="311"/>
    </location>
</feature>
<dbReference type="InterPro" id="IPR037919">
    <property type="entry name" value="OGT"/>
</dbReference>
<dbReference type="GO" id="GO:0006493">
    <property type="term" value="P:protein O-linked glycosylation"/>
    <property type="evidence" value="ECO:0007669"/>
    <property type="project" value="InterPro"/>
</dbReference>
<dbReference type="PANTHER" id="PTHR44366">
    <property type="entry name" value="UDP-N-ACETYLGLUCOSAMINE--PEPTIDE N-ACETYLGLUCOSAMINYLTRANSFERASE 110 KDA SUBUNIT"/>
    <property type="match status" value="1"/>
</dbReference>
<dbReference type="PROSITE" id="PS50005">
    <property type="entry name" value="TPR"/>
    <property type="match status" value="8"/>
</dbReference>
<proteinExistence type="predicted"/>
<dbReference type="Gene3D" id="3.40.50.2000">
    <property type="entry name" value="Glycogen Phosphorylase B"/>
    <property type="match status" value="1"/>
</dbReference>
<feature type="repeat" description="TPR" evidence="1">
    <location>
        <begin position="142"/>
        <end position="175"/>
    </location>
</feature>
<dbReference type="EMBL" id="ABVL01000001">
    <property type="protein sequence ID" value="EDY22437.1"/>
    <property type="molecule type" value="Genomic_DNA"/>
</dbReference>
<dbReference type="RefSeq" id="WP_006977889.1">
    <property type="nucleotide sequence ID" value="NZ_ABVL01000001.1"/>
</dbReference>
<dbReference type="InParanoid" id="B4CV49"/>
<feature type="repeat" description="TPR" evidence="1">
    <location>
        <begin position="74"/>
        <end position="107"/>
    </location>
</feature>
<feature type="repeat" description="TPR" evidence="1">
    <location>
        <begin position="108"/>
        <end position="141"/>
    </location>
</feature>
<keyword evidence="3" id="KW-1185">Reference proteome</keyword>
<dbReference type="PANTHER" id="PTHR44366:SF1">
    <property type="entry name" value="UDP-N-ACETYLGLUCOSAMINE--PEPTIDE N-ACETYLGLUCOSAMINYLTRANSFERASE 110 KDA SUBUNIT"/>
    <property type="match status" value="1"/>
</dbReference>
<dbReference type="Pfam" id="PF00515">
    <property type="entry name" value="TPR_1"/>
    <property type="match status" value="1"/>
</dbReference>